<gene>
    <name evidence="2" type="ORF">IV203_019088</name>
</gene>
<name>A0A9K3LYT6_9STRA</name>
<keyword evidence="1" id="KW-0472">Membrane</keyword>
<dbReference type="EMBL" id="JAGRRH010000004">
    <property type="protein sequence ID" value="KAG7370518.1"/>
    <property type="molecule type" value="Genomic_DNA"/>
</dbReference>
<feature type="transmembrane region" description="Helical" evidence="1">
    <location>
        <begin position="75"/>
        <end position="96"/>
    </location>
</feature>
<reference evidence="2" key="2">
    <citation type="submission" date="2021-04" db="EMBL/GenBank/DDBJ databases">
        <authorList>
            <person name="Podell S."/>
        </authorList>
    </citation>
    <scope>NUCLEOTIDE SEQUENCE</scope>
    <source>
        <strain evidence="2">Hildebrandi</strain>
    </source>
</reference>
<sequence length="593" mass="67631">MILIDIGTCRRISEIGVGGSDADNKSQQQSYKKLSTKQSTKQVGKLTTTFYSRESPLRFDNTMNAFYRQQFFKRLVLWSLLIHVAALFVFMVFLGGRGKDVLSSTSSSMHRRLPIYTENGQWQTYPCYGDGGSRQYCWSWQPNQAHNSQPKSYGDDAWATNDDAGWSHYDDFYHNDDDGTDDGYHDDDYPTDDNHDDDVFVFQPVPEAQIISTPNGGYGGQRGRSLSEIRFNKCPPVIDGYETSGWRYQPSRDYLHGVHRAIFPLKPIDYPVHGEKARILKRETLADSVMTANDYQLHGATAEQYTAELPAPIFPGDKGFWRELRRVAEVQVVRRNKGDPNTVNRWPDLWEGHDLDMITELVHGEYPASLQQELLKQLFSDGVELNYDVMPFRSVNDYVATEVRMSAINTWAVDTIAPISFLLKWNTGVPRPEEVAWLIYNGVYTEKDGVPTDLIQTIQNMNLKHAADFTAYISGSPMHPSWPAMHSAASTCSIWLPVIVKLSPQQYCESLRIDYAVSYARTVAGVHYEQDNLAGLNLGTMVVSEKLPDMLYERYGADPSKVKERLEYLHFDWRDFDPYNCTIEGTPVKDWLG</sequence>
<keyword evidence="1" id="KW-0812">Transmembrane</keyword>
<dbReference type="Proteomes" id="UP000693970">
    <property type="component" value="Unassembled WGS sequence"/>
</dbReference>
<evidence type="ECO:0000313" key="3">
    <source>
        <dbReference type="Proteomes" id="UP000693970"/>
    </source>
</evidence>
<dbReference type="OrthoDB" id="40260at2759"/>
<evidence type="ECO:0008006" key="4">
    <source>
        <dbReference type="Google" id="ProtNLM"/>
    </source>
</evidence>
<reference evidence="2" key="1">
    <citation type="journal article" date="2021" name="Sci. Rep.">
        <title>Diploid genomic architecture of Nitzschia inconspicua, an elite biomass production diatom.</title>
        <authorList>
            <person name="Oliver A."/>
            <person name="Podell S."/>
            <person name="Pinowska A."/>
            <person name="Traller J.C."/>
            <person name="Smith S.R."/>
            <person name="McClure R."/>
            <person name="Beliaev A."/>
            <person name="Bohutskyi P."/>
            <person name="Hill E.A."/>
            <person name="Rabines A."/>
            <person name="Zheng H."/>
            <person name="Allen L.Z."/>
            <person name="Kuo A."/>
            <person name="Grigoriev I.V."/>
            <person name="Allen A.E."/>
            <person name="Hazlebeck D."/>
            <person name="Allen E.E."/>
        </authorList>
    </citation>
    <scope>NUCLEOTIDE SEQUENCE</scope>
    <source>
        <strain evidence="2">Hildebrandi</strain>
    </source>
</reference>
<accession>A0A9K3LYT6</accession>
<proteinExistence type="predicted"/>
<evidence type="ECO:0000313" key="2">
    <source>
        <dbReference type="EMBL" id="KAG7370518.1"/>
    </source>
</evidence>
<protein>
    <recommendedName>
        <fullName evidence="4">Phosphatidic acid phosphatase type 2/haloperoxidase domain-containing protein</fullName>
    </recommendedName>
</protein>
<evidence type="ECO:0000256" key="1">
    <source>
        <dbReference type="SAM" id="Phobius"/>
    </source>
</evidence>
<comment type="caution">
    <text evidence="2">The sequence shown here is derived from an EMBL/GenBank/DDBJ whole genome shotgun (WGS) entry which is preliminary data.</text>
</comment>
<keyword evidence="1" id="KW-1133">Transmembrane helix</keyword>
<dbReference type="AlphaFoldDB" id="A0A9K3LYT6"/>
<organism evidence="2 3">
    <name type="scientific">Nitzschia inconspicua</name>
    <dbReference type="NCBI Taxonomy" id="303405"/>
    <lineage>
        <taxon>Eukaryota</taxon>
        <taxon>Sar</taxon>
        <taxon>Stramenopiles</taxon>
        <taxon>Ochrophyta</taxon>
        <taxon>Bacillariophyta</taxon>
        <taxon>Bacillariophyceae</taxon>
        <taxon>Bacillariophycidae</taxon>
        <taxon>Bacillariales</taxon>
        <taxon>Bacillariaceae</taxon>
        <taxon>Nitzschia</taxon>
    </lineage>
</organism>
<keyword evidence="3" id="KW-1185">Reference proteome</keyword>